<dbReference type="SMART" id="SM00388">
    <property type="entry name" value="HisKA"/>
    <property type="match status" value="1"/>
</dbReference>
<feature type="domain" description="PAC" evidence="8">
    <location>
        <begin position="227"/>
        <end position="278"/>
    </location>
</feature>
<reference evidence="9 10" key="1">
    <citation type="submission" date="2020-03" db="EMBL/GenBank/DDBJ databases">
        <title>Genomic Encyclopedia of Type Strains, Phase IV (KMG-IV): sequencing the most valuable type-strain genomes for metagenomic binning, comparative biology and taxonomic classification.</title>
        <authorList>
            <person name="Goeker M."/>
        </authorList>
    </citation>
    <scope>NUCLEOTIDE SEQUENCE [LARGE SCALE GENOMIC DNA]</scope>
    <source>
        <strain evidence="9 10">DSM 19867</strain>
    </source>
</reference>
<evidence type="ECO:0000256" key="2">
    <source>
        <dbReference type="ARBA" id="ARBA00012438"/>
    </source>
</evidence>
<protein>
    <recommendedName>
        <fullName evidence="2">histidine kinase</fullName>
        <ecNumber evidence="2">2.7.13.3</ecNumber>
    </recommendedName>
</protein>
<evidence type="ECO:0000313" key="9">
    <source>
        <dbReference type="EMBL" id="NIK89845.1"/>
    </source>
</evidence>
<dbReference type="Pfam" id="PF00512">
    <property type="entry name" value="HisKA"/>
    <property type="match status" value="1"/>
</dbReference>
<gene>
    <name evidence="9" type="ORF">FHS83_003163</name>
</gene>
<proteinExistence type="predicted"/>
<dbReference type="Pfam" id="PF02518">
    <property type="entry name" value="HATPase_c"/>
    <property type="match status" value="1"/>
</dbReference>
<dbReference type="NCBIfam" id="TIGR00229">
    <property type="entry name" value="sensory_box"/>
    <property type="match status" value="3"/>
</dbReference>
<feature type="domain" description="Histidine kinase" evidence="6">
    <location>
        <begin position="425"/>
        <end position="640"/>
    </location>
</feature>
<dbReference type="RefSeq" id="WP_167083900.1">
    <property type="nucleotide sequence ID" value="NZ_BAAADC010000001.1"/>
</dbReference>
<feature type="domain" description="PAC" evidence="8">
    <location>
        <begin position="106"/>
        <end position="158"/>
    </location>
</feature>
<comment type="caution">
    <text evidence="9">The sequence shown here is derived from an EMBL/GenBank/DDBJ whole genome shotgun (WGS) entry which is preliminary data.</text>
</comment>
<dbReference type="InterPro" id="IPR003661">
    <property type="entry name" value="HisK_dim/P_dom"/>
</dbReference>
<keyword evidence="5 9" id="KW-0418">Kinase</keyword>
<dbReference type="Gene3D" id="3.30.565.10">
    <property type="entry name" value="Histidine kinase-like ATPase, C-terminal domain"/>
    <property type="match status" value="1"/>
</dbReference>
<organism evidence="9 10">
    <name type="scientific">Rhizomicrobium palustre</name>
    <dbReference type="NCBI Taxonomy" id="189966"/>
    <lineage>
        <taxon>Bacteria</taxon>
        <taxon>Pseudomonadati</taxon>
        <taxon>Pseudomonadota</taxon>
        <taxon>Alphaproteobacteria</taxon>
        <taxon>Micropepsales</taxon>
        <taxon>Micropepsaceae</taxon>
        <taxon>Rhizomicrobium</taxon>
    </lineage>
</organism>
<dbReference type="PRINTS" id="PR00344">
    <property type="entry name" value="BCTRLSENSOR"/>
</dbReference>
<dbReference type="PANTHER" id="PTHR43304">
    <property type="entry name" value="PHYTOCHROME-LIKE PROTEIN CPH1"/>
    <property type="match status" value="1"/>
</dbReference>
<dbReference type="EC" id="2.7.13.3" evidence="2"/>
<feature type="domain" description="PAC" evidence="8">
    <location>
        <begin position="353"/>
        <end position="405"/>
    </location>
</feature>
<comment type="catalytic activity">
    <reaction evidence="1">
        <text>ATP + protein L-histidine = ADP + protein N-phospho-L-histidine.</text>
        <dbReference type="EC" id="2.7.13.3"/>
    </reaction>
</comment>
<dbReference type="Gene3D" id="1.10.287.130">
    <property type="match status" value="1"/>
</dbReference>
<feature type="domain" description="PAS" evidence="7">
    <location>
        <begin position="279"/>
        <end position="350"/>
    </location>
</feature>
<dbReference type="InterPro" id="IPR001610">
    <property type="entry name" value="PAC"/>
</dbReference>
<dbReference type="EMBL" id="JAASRM010000001">
    <property type="protein sequence ID" value="NIK89845.1"/>
    <property type="molecule type" value="Genomic_DNA"/>
</dbReference>
<dbReference type="GO" id="GO:0006355">
    <property type="term" value="P:regulation of DNA-templated transcription"/>
    <property type="evidence" value="ECO:0007669"/>
    <property type="project" value="InterPro"/>
</dbReference>
<dbReference type="PROSITE" id="PS50109">
    <property type="entry name" value="HIS_KIN"/>
    <property type="match status" value="1"/>
</dbReference>
<dbReference type="InterPro" id="IPR052162">
    <property type="entry name" value="Sensor_kinase/Photoreceptor"/>
</dbReference>
<dbReference type="InterPro" id="IPR013767">
    <property type="entry name" value="PAS_fold"/>
</dbReference>
<evidence type="ECO:0000259" key="8">
    <source>
        <dbReference type="PROSITE" id="PS50113"/>
    </source>
</evidence>
<dbReference type="InterPro" id="IPR013656">
    <property type="entry name" value="PAS_4"/>
</dbReference>
<evidence type="ECO:0000259" key="6">
    <source>
        <dbReference type="PROSITE" id="PS50109"/>
    </source>
</evidence>
<keyword evidence="10" id="KW-1185">Reference proteome</keyword>
<dbReference type="Proteomes" id="UP000570514">
    <property type="component" value="Unassembled WGS sequence"/>
</dbReference>
<evidence type="ECO:0000313" key="10">
    <source>
        <dbReference type="Proteomes" id="UP000570514"/>
    </source>
</evidence>
<feature type="domain" description="PAS" evidence="7">
    <location>
        <begin position="168"/>
        <end position="211"/>
    </location>
</feature>
<keyword evidence="3" id="KW-0597">Phosphoprotein</keyword>
<dbReference type="InterPro" id="IPR000700">
    <property type="entry name" value="PAS-assoc_C"/>
</dbReference>
<dbReference type="InterPro" id="IPR036097">
    <property type="entry name" value="HisK_dim/P_sf"/>
</dbReference>
<dbReference type="InterPro" id="IPR036890">
    <property type="entry name" value="HATPase_C_sf"/>
</dbReference>
<dbReference type="CDD" id="cd00082">
    <property type="entry name" value="HisKA"/>
    <property type="match status" value="1"/>
</dbReference>
<evidence type="ECO:0000256" key="5">
    <source>
        <dbReference type="ARBA" id="ARBA00022777"/>
    </source>
</evidence>
<dbReference type="PROSITE" id="PS50112">
    <property type="entry name" value="PAS"/>
    <property type="match status" value="3"/>
</dbReference>
<dbReference type="PROSITE" id="PS50113">
    <property type="entry name" value="PAC"/>
    <property type="match status" value="3"/>
</dbReference>
<name>A0A846N2Y8_9PROT</name>
<dbReference type="GO" id="GO:0000155">
    <property type="term" value="F:phosphorelay sensor kinase activity"/>
    <property type="evidence" value="ECO:0007669"/>
    <property type="project" value="InterPro"/>
</dbReference>
<dbReference type="InterPro" id="IPR035965">
    <property type="entry name" value="PAS-like_dom_sf"/>
</dbReference>
<dbReference type="AlphaFoldDB" id="A0A846N2Y8"/>
<accession>A0A846N2Y8</accession>
<evidence type="ECO:0000259" key="7">
    <source>
        <dbReference type="PROSITE" id="PS50112"/>
    </source>
</evidence>
<sequence length="641" mass="71198">MSLRPKRKAKHPSSYSFGSDRFGASFGSAYEEQTILLRSIFELSNDAIYTKSLDGIITSWNGAAEAMFGYSADEVIGLPMSILVPAECREEETAVREAIARGEVLRHYEAVRLRKDGSRFIASISGSPILDLNGNIVGISKILRDISEAKAAESALKLHADVFKLSFDAIILWRLDSTIEAWNSGAEMLYGFSEAEAVGRVTHDLLQTIHPIPWLKIRAALLEKGFWQGELRHRTRDGREVIVSARKQLMRGVDGIARVIETNRDVTEQKCSEEALRRSEERYRLLHDSMRDAFVQTSLDGKILDLNETYCQMLGYSAEELRAKTYQDLTPERWHAVDESQVTGAVLTRGYSDVYEKEYRRKDGSIIPVELRVNVATDVHGNPESLWAIVRDLSEKRHFSRNIDRMRTELAHVGRLSELGQVSAGIAHELNQPLAAMMNYSSLAKRLISSGGKKELVRAQSAISKAVGQAQRASEIIRRMRGFIEHRETKRKDESVNAIVEEALALGLIGTHGEGIAPILELAPDLPSVFVDRLQVQQVLVNLLRNAVEAMGESPRRELVLSTGRNSHGEVEVAVRDSGHGIPQETLRKLFMPFFTTKPGGMGIGLLISQSIVEAHGGQITVESEEGKGSVFRFTLPAGTA</sequence>
<dbReference type="Pfam" id="PF08448">
    <property type="entry name" value="PAS_4"/>
    <property type="match status" value="1"/>
</dbReference>
<dbReference type="SUPFAM" id="SSF47384">
    <property type="entry name" value="Homodimeric domain of signal transducing histidine kinase"/>
    <property type="match status" value="1"/>
</dbReference>
<dbReference type="SUPFAM" id="SSF55874">
    <property type="entry name" value="ATPase domain of HSP90 chaperone/DNA topoisomerase II/histidine kinase"/>
    <property type="match status" value="1"/>
</dbReference>
<feature type="domain" description="PAS" evidence="7">
    <location>
        <begin position="33"/>
        <end position="102"/>
    </location>
</feature>
<keyword evidence="4 9" id="KW-0808">Transferase</keyword>
<dbReference type="SMART" id="SM00086">
    <property type="entry name" value="PAC"/>
    <property type="match status" value="3"/>
</dbReference>
<dbReference type="SMART" id="SM00387">
    <property type="entry name" value="HATPase_c"/>
    <property type="match status" value="1"/>
</dbReference>
<dbReference type="InterPro" id="IPR005467">
    <property type="entry name" value="His_kinase_dom"/>
</dbReference>
<dbReference type="Pfam" id="PF00989">
    <property type="entry name" value="PAS"/>
    <property type="match status" value="1"/>
</dbReference>
<dbReference type="InterPro" id="IPR004358">
    <property type="entry name" value="Sig_transdc_His_kin-like_C"/>
</dbReference>
<dbReference type="InterPro" id="IPR000014">
    <property type="entry name" value="PAS"/>
</dbReference>
<dbReference type="Gene3D" id="3.30.450.20">
    <property type="entry name" value="PAS domain"/>
    <property type="match status" value="3"/>
</dbReference>
<dbReference type="InterPro" id="IPR003594">
    <property type="entry name" value="HATPase_dom"/>
</dbReference>
<evidence type="ECO:0000256" key="1">
    <source>
        <dbReference type="ARBA" id="ARBA00000085"/>
    </source>
</evidence>
<dbReference type="SUPFAM" id="SSF55785">
    <property type="entry name" value="PYP-like sensor domain (PAS domain)"/>
    <property type="match status" value="3"/>
</dbReference>
<dbReference type="PANTHER" id="PTHR43304:SF1">
    <property type="entry name" value="PAC DOMAIN-CONTAINING PROTEIN"/>
    <property type="match status" value="1"/>
</dbReference>
<dbReference type="CDD" id="cd00130">
    <property type="entry name" value="PAS"/>
    <property type="match status" value="3"/>
</dbReference>
<dbReference type="SMART" id="SM00091">
    <property type="entry name" value="PAS"/>
    <property type="match status" value="3"/>
</dbReference>
<evidence type="ECO:0000256" key="3">
    <source>
        <dbReference type="ARBA" id="ARBA00022553"/>
    </source>
</evidence>
<dbReference type="Pfam" id="PF13426">
    <property type="entry name" value="PAS_9"/>
    <property type="match status" value="1"/>
</dbReference>
<evidence type="ECO:0000256" key="4">
    <source>
        <dbReference type="ARBA" id="ARBA00022679"/>
    </source>
</evidence>